<sequence length="337" mass="39077">MNNFRLKRRKFIWGLMGLSGAYFSNNCGAFSAQLKSVEMQGMGEILADSTMQIWFNQYYLINSHLQLKYHSVYNTDFLINRLSRGRVDFVFYNALLNQNSFNVLDKNLITFDIGLRAIALIYNNQELANLKITKNQLHDIFTGKIQDWQELGAVTSKPIKLIYQGNNNNTNLALTRYLNTTNIYDKNQMEKGKVFPWKKGIKARSNQGIISTVEQIDGGISYVEYPFVDKDLVSVATIENNYGNFVTPHSNQSVFVMNYHDLNEDKNNNYKYPLMVINQILINKNNLNKTKISALKDFVEWTINYNENLSSQEYLNHISLPSYLVEKNKLKIEQYLS</sequence>
<evidence type="ECO:0000259" key="2">
    <source>
        <dbReference type="Pfam" id="PF12849"/>
    </source>
</evidence>
<name>A0ABR9V1I0_9CHRO</name>
<evidence type="ECO:0000313" key="4">
    <source>
        <dbReference type="Proteomes" id="UP000654604"/>
    </source>
</evidence>
<dbReference type="SUPFAM" id="SSF53850">
    <property type="entry name" value="Periplasmic binding protein-like II"/>
    <property type="match status" value="1"/>
</dbReference>
<dbReference type="PANTHER" id="PTHR42996">
    <property type="entry name" value="PHOSPHATE-BINDING PROTEIN PSTS"/>
    <property type="match status" value="1"/>
</dbReference>
<keyword evidence="4" id="KW-1185">Reference proteome</keyword>
<dbReference type="Proteomes" id="UP000654604">
    <property type="component" value="Unassembled WGS sequence"/>
</dbReference>
<gene>
    <name evidence="3" type="ORF">IQ215_03445</name>
</gene>
<reference evidence="3 4" key="1">
    <citation type="submission" date="2020-10" db="EMBL/GenBank/DDBJ databases">
        <authorList>
            <person name="Castelo-Branco R."/>
            <person name="Eusebio N."/>
            <person name="Adriana R."/>
            <person name="Vieira A."/>
            <person name="Brugerolle De Fraissinette N."/>
            <person name="Rezende De Castro R."/>
            <person name="Schneider M.P."/>
            <person name="Vasconcelos V."/>
            <person name="Leao P.N."/>
        </authorList>
    </citation>
    <scope>NUCLEOTIDE SEQUENCE [LARGE SCALE GENOMIC DNA]</scope>
    <source>
        <strain evidence="3 4">LEGE 03274</strain>
    </source>
</reference>
<dbReference type="RefSeq" id="WP_193799928.1">
    <property type="nucleotide sequence ID" value="NZ_JADEWC010000005.1"/>
</dbReference>
<dbReference type="Gene3D" id="3.40.190.10">
    <property type="entry name" value="Periplasmic binding protein-like II"/>
    <property type="match status" value="2"/>
</dbReference>
<evidence type="ECO:0000313" key="3">
    <source>
        <dbReference type="EMBL" id="MBE9221743.1"/>
    </source>
</evidence>
<organism evidence="3 4">
    <name type="scientific">Cyanobacterium stanieri LEGE 03274</name>
    <dbReference type="NCBI Taxonomy" id="1828756"/>
    <lineage>
        <taxon>Bacteria</taxon>
        <taxon>Bacillati</taxon>
        <taxon>Cyanobacteriota</taxon>
        <taxon>Cyanophyceae</taxon>
        <taxon>Oscillatoriophycideae</taxon>
        <taxon>Chroococcales</taxon>
        <taxon>Geminocystaceae</taxon>
        <taxon>Cyanobacterium</taxon>
    </lineage>
</organism>
<accession>A0ABR9V1I0</accession>
<dbReference type="InterPro" id="IPR050962">
    <property type="entry name" value="Phosphate-bind_PstS"/>
</dbReference>
<comment type="caution">
    <text evidence="3">The sequence shown here is derived from an EMBL/GenBank/DDBJ whole genome shotgun (WGS) entry which is preliminary data.</text>
</comment>
<dbReference type="Pfam" id="PF12849">
    <property type="entry name" value="PBP_like_2"/>
    <property type="match status" value="1"/>
</dbReference>
<dbReference type="InterPro" id="IPR024370">
    <property type="entry name" value="PBP_domain"/>
</dbReference>
<proteinExistence type="inferred from homology"/>
<dbReference type="EMBL" id="JADEWC010000005">
    <property type="protein sequence ID" value="MBE9221743.1"/>
    <property type="molecule type" value="Genomic_DNA"/>
</dbReference>
<comment type="similarity">
    <text evidence="1">Belongs to the PstS family.</text>
</comment>
<evidence type="ECO:0000256" key="1">
    <source>
        <dbReference type="ARBA" id="ARBA00008725"/>
    </source>
</evidence>
<feature type="domain" description="PBP" evidence="2">
    <location>
        <begin position="48"/>
        <end position="303"/>
    </location>
</feature>
<dbReference type="PANTHER" id="PTHR42996:SF1">
    <property type="entry name" value="PHOSPHATE-BINDING PROTEIN PSTS"/>
    <property type="match status" value="1"/>
</dbReference>
<protein>
    <submittedName>
        <fullName evidence="3">PstS family phosphate ABC transporter substrate-binding protein</fullName>
    </submittedName>
</protein>